<dbReference type="InterPro" id="IPR008514">
    <property type="entry name" value="T6SS_Hcp"/>
</dbReference>
<protein>
    <submittedName>
        <fullName evidence="1">Virulence factor for secretion apparatus</fullName>
    </submittedName>
</protein>
<dbReference type="EMBL" id="NIZW01000003">
    <property type="protein sequence ID" value="PHQ36169.1"/>
    <property type="molecule type" value="Genomic_DNA"/>
</dbReference>
<accession>A0A2G1WC07</accession>
<dbReference type="AlphaFoldDB" id="A0A2G1WC07"/>
<dbReference type="OrthoDB" id="4865570at2"/>
<keyword evidence="2" id="KW-1185">Reference proteome</keyword>
<dbReference type="InterPro" id="IPR053165">
    <property type="entry name" value="HSI-I_assembly_Hcp1"/>
</dbReference>
<dbReference type="PANTHER" id="PTHR36152">
    <property type="entry name" value="CYTOPLASMIC PROTEIN-RELATED"/>
    <property type="match status" value="1"/>
</dbReference>
<sequence length="159" mass="17124">MIFLKFTTEIKGDASVSGYEDQIKLTSVSFGANRTVASVAGSSARETGSPAFTELNCSKDFDIASTELFMQSVSGASLQGATLTYLQTDNEGNPQVYLTVTLVDPIVTSYSQSSMGDSKPCENFTLNFTEIKMAYTKYDGDSAKKATEKGWNLSEQKAA</sequence>
<dbReference type="PANTHER" id="PTHR36152:SF1">
    <property type="entry name" value="UBIQUITIN-LIKE DOMAIN-CONTAINING PROTEIN"/>
    <property type="match status" value="1"/>
</dbReference>
<dbReference type="Pfam" id="PF05638">
    <property type="entry name" value="T6SS_HCP"/>
    <property type="match status" value="1"/>
</dbReference>
<reference evidence="1 2" key="1">
    <citation type="submission" date="2017-06" db="EMBL/GenBank/DDBJ databases">
        <title>Description of Rhodopirellula bahusiensis sp. nov.</title>
        <authorList>
            <person name="Kizina J."/>
            <person name="Harder J."/>
        </authorList>
    </citation>
    <scope>NUCLEOTIDE SEQUENCE [LARGE SCALE GENOMIC DNA]</scope>
    <source>
        <strain evidence="1 2">SWK21</strain>
    </source>
</reference>
<evidence type="ECO:0000313" key="1">
    <source>
        <dbReference type="EMBL" id="PHQ36169.1"/>
    </source>
</evidence>
<dbReference type="InterPro" id="IPR036624">
    <property type="entry name" value="Hcp1-lik_sf"/>
</dbReference>
<evidence type="ECO:0000313" key="2">
    <source>
        <dbReference type="Proteomes" id="UP000225740"/>
    </source>
</evidence>
<comment type="caution">
    <text evidence="1">The sequence shown here is derived from an EMBL/GenBank/DDBJ whole genome shotgun (WGS) entry which is preliminary data.</text>
</comment>
<dbReference type="Proteomes" id="UP000225740">
    <property type="component" value="Unassembled WGS sequence"/>
</dbReference>
<dbReference type="Gene3D" id="2.30.110.20">
    <property type="entry name" value="Hcp1-like"/>
    <property type="match status" value="1"/>
</dbReference>
<gene>
    <name evidence="1" type="ORF">CEE69_05740</name>
</gene>
<name>A0A2G1WC07_9BACT</name>
<dbReference type="GeneID" id="90607724"/>
<proteinExistence type="predicted"/>
<organism evidence="1 2">
    <name type="scientific">Rhodopirellula bahusiensis</name>
    <dbReference type="NCBI Taxonomy" id="2014065"/>
    <lineage>
        <taxon>Bacteria</taxon>
        <taxon>Pseudomonadati</taxon>
        <taxon>Planctomycetota</taxon>
        <taxon>Planctomycetia</taxon>
        <taxon>Pirellulales</taxon>
        <taxon>Pirellulaceae</taxon>
        <taxon>Rhodopirellula</taxon>
    </lineage>
</organism>
<dbReference type="RefSeq" id="WP_099259797.1">
    <property type="nucleotide sequence ID" value="NZ_NIZW01000003.1"/>
</dbReference>
<dbReference type="SUPFAM" id="SSF141452">
    <property type="entry name" value="Hcp1-like"/>
    <property type="match status" value="1"/>
</dbReference>